<dbReference type="EMBL" id="JADEXN010000266">
    <property type="protein sequence ID" value="MBE9041911.1"/>
    <property type="molecule type" value="Genomic_DNA"/>
</dbReference>
<accession>A0A928W0X1</accession>
<keyword evidence="2" id="KW-1185">Reference proteome</keyword>
<comment type="caution">
    <text evidence="1">The sequence shown here is derived from an EMBL/GenBank/DDBJ whole genome shotgun (WGS) entry which is preliminary data.</text>
</comment>
<dbReference type="Proteomes" id="UP000621799">
    <property type="component" value="Unassembled WGS sequence"/>
</dbReference>
<evidence type="ECO:0000313" key="1">
    <source>
        <dbReference type="EMBL" id="MBE9041911.1"/>
    </source>
</evidence>
<evidence type="ECO:0008006" key="3">
    <source>
        <dbReference type="Google" id="ProtNLM"/>
    </source>
</evidence>
<proteinExistence type="predicted"/>
<sequence>MSDLPTSDRIDAENENALAEMLWEIEASQGLFKPMLAHCNYLALREYLVGQLRQRCEADIRELFLHPSATKLFSTLRSEIGDDRPSAVMVFGLESVQNLDRFLSLANWMRNEFQVQCPYPLVLWVNDEVVAKLIRLAPDFADFCTSAEFAIAPGNLIFEIRKASDRLFSVVLATGSDRFPPNPTIFGPEYASELRAALRDLQEYGQSLPPQLEASYLFALGRDAYLDDKMDEALDFYDRSLEFWQRAAEVLEIDAKTRENLDLKTGVLLCDMGLCHARRG</sequence>
<name>A0A928W0X1_9CYAN</name>
<gene>
    <name evidence="1" type="ORF">IQ235_14100</name>
</gene>
<evidence type="ECO:0000313" key="2">
    <source>
        <dbReference type="Proteomes" id="UP000621799"/>
    </source>
</evidence>
<dbReference type="AlphaFoldDB" id="A0A928W0X1"/>
<organism evidence="1 2">
    <name type="scientific">Zarconia navalis LEGE 11467</name>
    <dbReference type="NCBI Taxonomy" id="1828826"/>
    <lineage>
        <taxon>Bacteria</taxon>
        <taxon>Bacillati</taxon>
        <taxon>Cyanobacteriota</taxon>
        <taxon>Cyanophyceae</taxon>
        <taxon>Oscillatoriophycideae</taxon>
        <taxon>Oscillatoriales</taxon>
        <taxon>Oscillatoriales incertae sedis</taxon>
        <taxon>Zarconia</taxon>
        <taxon>Zarconia navalis</taxon>
    </lineage>
</organism>
<feature type="non-terminal residue" evidence="1">
    <location>
        <position position="280"/>
    </location>
</feature>
<reference evidence="1" key="1">
    <citation type="submission" date="2020-10" db="EMBL/GenBank/DDBJ databases">
        <authorList>
            <person name="Castelo-Branco R."/>
            <person name="Eusebio N."/>
            <person name="Adriana R."/>
            <person name="Vieira A."/>
            <person name="Brugerolle De Fraissinette N."/>
            <person name="Rezende De Castro R."/>
            <person name="Schneider M.P."/>
            <person name="Vasconcelos V."/>
            <person name="Leao P.N."/>
        </authorList>
    </citation>
    <scope>NUCLEOTIDE SEQUENCE</scope>
    <source>
        <strain evidence="1">LEGE 11467</strain>
    </source>
</reference>
<protein>
    <recommendedName>
        <fullName evidence="3">Tetratricopeptide repeat protein</fullName>
    </recommendedName>
</protein>